<dbReference type="EMBL" id="JAXOVC010000015">
    <property type="protein sequence ID" value="KAK4493887.1"/>
    <property type="molecule type" value="Genomic_DNA"/>
</dbReference>
<protein>
    <submittedName>
        <fullName evidence="2">Uncharacterized protein</fullName>
    </submittedName>
</protein>
<keyword evidence="3" id="KW-1185">Reference proteome</keyword>
<gene>
    <name evidence="2" type="ORF">PRZ48_015072</name>
</gene>
<feature type="compositionally biased region" description="Low complexity" evidence="1">
    <location>
        <begin position="396"/>
        <end position="411"/>
    </location>
</feature>
<feature type="region of interest" description="Disordered" evidence="1">
    <location>
        <begin position="1"/>
        <end position="41"/>
    </location>
</feature>
<feature type="compositionally biased region" description="Pro residues" evidence="1">
    <location>
        <begin position="1"/>
        <end position="10"/>
    </location>
</feature>
<feature type="region of interest" description="Disordered" evidence="1">
    <location>
        <begin position="353"/>
        <end position="537"/>
    </location>
</feature>
<dbReference type="Proteomes" id="UP001305779">
    <property type="component" value="Unassembled WGS sequence"/>
</dbReference>
<evidence type="ECO:0000313" key="3">
    <source>
        <dbReference type="Proteomes" id="UP001305779"/>
    </source>
</evidence>
<organism evidence="2 3">
    <name type="scientific">Zasmidium cellare</name>
    <name type="common">Wine cellar mold</name>
    <name type="synonym">Racodium cellare</name>
    <dbReference type="NCBI Taxonomy" id="395010"/>
    <lineage>
        <taxon>Eukaryota</taxon>
        <taxon>Fungi</taxon>
        <taxon>Dikarya</taxon>
        <taxon>Ascomycota</taxon>
        <taxon>Pezizomycotina</taxon>
        <taxon>Dothideomycetes</taxon>
        <taxon>Dothideomycetidae</taxon>
        <taxon>Mycosphaerellales</taxon>
        <taxon>Mycosphaerellaceae</taxon>
        <taxon>Zasmidium</taxon>
    </lineage>
</organism>
<feature type="compositionally biased region" description="Basic and acidic residues" evidence="1">
    <location>
        <begin position="166"/>
        <end position="178"/>
    </location>
</feature>
<feature type="compositionally biased region" description="Basic and acidic residues" evidence="1">
    <location>
        <begin position="208"/>
        <end position="217"/>
    </location>
</feature>
<feature type="compositionally biased region" description="Polar residues" evidence="1">
    <location>
        <begin position="372"/>
        <end position="384"/>
    </location>
</feature>
<name>A0ABR0DXJ9_ZASCE</name>
<reference evidence="2 3" key="1">
    <citation type="journal article" date="2023" name="G3 (Bethesda)">
        <title>A chromosome-level genome assembly of Zasmidium syzygii isolated from banana leaves.</title>
        <authorList>
            <person name="van Westerhoven A.C."/>
            <person name="Mehrabi R."/>
            <person name="Talebi R."/>
            <person name="Steentjes M.B.F."/>
            <person name="Corcolon B."/>
            <person name="Chong P.A."/>
            <person name="Kema G.H.J."/>
            <person name="Seidl M.F."/>
        </authorList>
    </citation>
    <scope>NUCLEOTIDE SEQUENCE [LARGE SCALE GENOMIC DNA]</scope>
    <source>
        <strain evidence="2 3">P124</strain>
    </source>
</reference>
<sequence length="537" mass="58939">MESPSTPPPSTSRFGRARTPPSPTYGALLEDWDPYSPRRSTRSTLVTNKYSTPNISRTIHNNVPPLNSNFCAKPAFTLHDVLSPPSSPMNVSAVTPRKADNNKTDNSTTIDTCDPSSSLRKPSSLFPTPAKTPTMTPARKHQRVSSMQDTARVLHFQPEDPNDAMPTRRESRKHDATRAGKAQGFSLDVEDYDKTAQTSNGNGFEIYTESHARVPEKDESESNPFYRPRSNTIPQTRNKPKRRSKKSADVIAEEQRMDDAAARNEGIVYNFRGRKVFRRFEDAPTPEDSEEEPGSTVYQRSLRRAVGSAASRPMTRSAIKPRLLFPSFDSGYGASDDIDEEAETDVEMADVPATGRMQETVKEVPVVATPAKTKSSQPMMSPPTTKRAPRKHDAADLPAPADDAAHLPTPARSGRKKKVEINDVPIFHDGTPEPVTADADATSEPVVPPTPARSTRKKRVETHLTPVIEETESPSTGGRDTSPAPAFPAGRRNVRSPFDNWPRTKSSHKRDGEPLEGSSSGAATKRTRNAARPESTA</sequence>
<feature type="region of interest" description="Disordered" evidence="1">
    <location>
        <begin position="157"/>
        <end position="182"/>
    </location>
</feature>
<evidence type="ECO:0000313" key="2">
    <source>
        <dbReference type="EMBL" id="KAK4493887.1"/>
    </source>
</evidence>
<feature type="region of interest" description="Disordered" evidence="1">
    <location>
        <begin position="196"/>
        <end position="256"/>
    </location>
</feature>
<proteinExistence type="predicted"/>
<evidence type="ECO:0000256" key="1">
    <source>
        <dbReference type="SAM" id="MobiDB-lite"/>
    </source>
</evidence>
<accession>A0ABR0DXJ9</accession>
<feature type="region of interest" description="Disordered" evidence="1">
    <location>
        <begin position="87"/>
        <end position="142"/>
    </location>
</feature>
<comment type="caution">
    <text evidence="2">The sequence shown here is derived from an EMBL/GenBank/DDBJ whole genome shotgun (WGS) entry which is preliminary data.</text>
</comment>
<feature type="compositionally biased region" description="Polar residues" evidence="1">
    <location>
        <begin position="104"/>
        <end position="121"/>
    </location>
</feature>
<feature type="compositionally biased region" description="Low complexity" evidence="1">
    <location>
        <begin position="127"/>
        <end position="137"/>
    </location>
</feature>